<dbReference type="EMBL" id="LT906439">
    <property type="protein sequence ID" value="SNU88607.1"/>
    <property type="molecule type" value="Genomic_DNA"/>
</dbReference>
<dbReference type="AlphaFoldDB" id="A0A239ST69"/>
<reference evidence="1 2" key="1">
    <citation type="submission" date="2017-06" db="EMBL/GenBank/DDBJ databases">
        <authorList>
            <consortium name="Pathogen Informatics"/>
        </authorList>
    </citation>
    <scope>NUCLEOTIDE SEQUENCE [LARGE SCALE GENOMIC DNA]</scope>
    <source>
        <strain evidence="1 2">NCTC13788</strain>
    </source>
</reference>
<dbReference type="Proteomes" id="UP000215185">
    <property type="component" value="Chromosome 1"/>
</dbReference>
<accession>A0A239ST69</accession>
<proteinExistence type="predicted"/>
<organism evidence="1 2">
    <name type="scientific">Streptococcus merionis</name>
    <dbReference type="NCBI Taxonomy" id="400065"/>
    <lineage>
        <taxon>Bacteria</taxon>
        <taxon>Bacillati</taxon>
        <taxon>Bacillota</taxon>
        <taxon>Bacilli</taxon>
        <taxon>Lactobacillales</taxon>
        <taxon>Streptococcaceae</taxon>
        <taxon>Streptococcus</taxon>
    </lineage>
</organism>
<name>A0A239ST69_9STRE</name>
<evidence type="ECO:0000313" key="1">
    <source>
        <dbReference type="EMBL" id="SNU88607.1"/>
    </source>
</evidence>
<keyword evidence="2" id="KW-1185">Reference proteome</keyword>
<protein>
    <submittedName>
        <fullName evidence="1">Uncharacterized protein</fullName>
    </submittedName>
</protein>
<sequence>MLHFETIFIRNQRLHAFMGEVEALVNVCPNLVSIVYAIKTKNTNDKAGLKTNLTSHRLRQHLSAVAGSKTCWLCQLSLTPAQIIRRFSVNEPLLIVIGRFIRVLHSKSGAGWENELFFSCSSSFSLPIIRFQNFIYR</sequence>
<evidence type="ECO:0000313" key="2">
    <source>
        <dbReference type="Proteomes" id="UP000215185"/>
    </source>
</evidence>
<gene>
    <name evidence="1" type="ORF">SAMEA4412692_01143</name>
</gene>
<dbReference type="KEGG" id="smen:SAMEA4412692_1143"/>